<gene>
    <name evidence="1" type="ORF">FNL38_108197</name>
</gene>
<comment type="caution">
    <text evidence="1">The sequence shown here is derived from an EMBL/GenBank/DDBJ whole genome shotgun (WGS) entry which is preliminary data.</text>
</comment>
<evidence type="ECO:0000313" key="1">
    <source>
        <dbReference type="EMBL" id="TYQ01341.1"/>
    </source>
</evidence>
<protein>
    <submittedName>
        <fullName evidence="1">Uncharacterized protein DUF1876</fullName>
    </submittedName>
</protein>
<sequence>MNEKHWSVDITIDEHTSDTANRTRAIARLRAQEDTHFAGAGFARCNPADRDVPEIGDELAVARALADLSRQLIEATASDLASATHETIRLTS</sequence>
<dbReference type="SUPFAM" id="SSF143212">
    <property type="entry name" value="Rv2632c-like"/>
    <property type="match status" value="1"/>
</dbReference>
<proteinExistence type="predicted"/>
<dbReference type="AlphaFoldDB" id="A0A652YJA8"/>
<dbReference type="EMBL" id="VNIQ01000008">
    <property type="protein sequence ID" value="TYQ01341.1"/>
    <property type="molecule type" value="Genomic_DNA"/>
</dbReference>
<dbReference type="Pfam" id="PF08962">
    <property type="entry name" value="Rv2632c-like"/>
    <property type="match status" value="1"/>
</dbReference>
<name>A0A652YJA8_NOCGL</name>
<dbReference type="InterPro" id="IPR015057">
    <property type="entry name" value="Rv2632c-like"/>
</dbReference>
<dbReference type="Gene3D" id="3.30.160.240">
    <property type="entry name" value="Rv1738"/>
    <property type="match status" value="1"/>
</dbReference>
<reference evidence="1" key="1">
    <citation type="submission" date="2019-07" db="EMBL/GenBank/DDBJ databases">
        <title>Genomic Encyclopedia of Type Strains, Phase IV (KMG-IV): sequencing the most valuable type-strain genomes for metagenomic binning, comparative biology and taxonomic classification.</title>
        <authorList>
            <person name="Goeker M."/>
        </authorList>
    </citation>
    <scope>NUCLEOTIDE SEQUENCE</scope>
    <source>
        <strain evidence="1">DSM 44596</strain>
    </source>
</reference>
<accession>A0A652YJA8</accession>
<dbReference type="InterPro" id="IPR038070">
    <property type="entry name" value="Rv2632c-like_sf"/>
</dbReference>
<organism evidence="1">
    <name type="scientific">Nocardia globerula</name>
    <dbReference type="NCBI Taxonomy" id="1818"/>
    <lineage>
        <taxon>Bacteria</taxon>
        <taxon>Bacillati</taxon>
        <taxon>Actinomycetota</taxon>
        <taxon>Actinomycetes</taxon>
        <taxon>Mycobacteriales</taxon>
        <taxon>Nocardiaceae</taxon>
        <taxon>Nocardia</taxon>
    </lineage>
</organism>